<evidence type="ECO:0000259" key="4">
    <source>
        <dbReference type="Pfam" id="PF07729"/>
    </source>
</evidence>
<dbReference type="Proteomes" id="UP000621510">
    <property type="component" value="Unassembled WGS sequence"/>
</dbReference>
<feature type="domain" description="GntR C-terminal" evidence="4">
    <location>
        <begin position="2"/>
        <end position="90"/>
    </location>
</feature>
<organism evidence="5 6">
    <name type="scientific">Streptomyces endocoffeicus</name>
    <dbReference type="NCBI Taxonomy" id="2898945"/>
    <lineage>
        <taxon>Bacteria</taxon>
        <taxon>Bacillati</taxon>
        <taxon>Actinomycetota</taxon>
        <taxon>Actinomycetes</taxon>
        <taxon>Kitasatosporales</taxon>
        <taxon>Streptomycetaceae</taxon>
        <taxon>Streptomyces</taxon>
    </lineage>
</organism>
<dbReference type="RefSeq" id="WP_201857228.1">
    <property type="nucleotide sequence ID" value="NZ_JAERRG010000031.1"/>
</dbReference>
<dbReference type="EMBL" id="JAERRG010000031">
    <property type="protein sequence ID" value="MBL1119456.1"/>
    <property type="molecule type" value="Genomic_DNA"/>
</dbReference>
<evidence type="ECO:0000313" key="6">
    <source>
        <dbReference type="Proteomes" id="UP000621510"/>
    </source>
</evidence>
<keyword evidence="3" id="KW-0804">Transcription</keyword>
<evidence type="ECO:0000256" key="1">
    <source>
        <dbReference type="ARBA" id="ARBA00023015"/>
    </source>
</evidence>
<keyword evidence="1" id="KW-0805">Transcription regulation</keyword>
<sequence>TQAARQDNIDAFTRADEAFHTGIAAAAGNTFFASTVDAVRRLQRQVMAIGLAGVAGGSLHVAAGQHEAIAEAIAAGETTRAQALMAEHIDLTARQFQQEIWRRVTPDDIHS</sequence>
<gene>
    <name evidence="5" type="ORF">JK364_44970</name>
</gene>
<evidence type="ECO:0000256" key="2">
    <source>
        <dbReference type="ARBA" id="ARBA00023125"/>
    </source>
</evidence>
<dbReference type="InterPro" id="IPR008920">
    <property type="entry name" value="TF_FadR/GntR_C"/>
</dbReference>
<evidence type="ECO:0000313" key="5">
    <source>
        <dbReference type="EMBL" id="MBL1119456.1"/>
    </source>
</evidence>
<name>A0ABS1Q691_9ACTN</name>
<accession>A0ABS1Q691</accession>
<dbReference type="InterPro" id="IPR011711">
    <property type="entry name" value="GntR_C"/>
</dbReference>
<protein>
    <submittedName>
        <fullName evidence="5">FCD domain-containing protein</fullName>
    </submittedName>
</protein>
<keyword evidence="2" id="KW-0238">DNA-binding</keyword>
<comment type="caution">
    <text evidence="5">The sequence shown here is derived from an EMBL/GenBank/DDBJ whole genome shotgun (WGS) entry which is preliminary data.</text>
</comment>
<dbReference type="SUPFAM" id="SSF48008">
    <property type="entry name" value="GntR ligand-binding domain-like"/>
    <property type="match status" value="1"/>
</dbReference>
<dbReference type="Pfam" id="PF07729">
    <property type="entry name" value="FCD"/>
    <property type="match status" value="1"/>
</dbReference>
<feature type="non-terminal residue" evidence="5">
    <location>
        <position position="1"/>
    </location>
</feature>
<proteinExistence type="predicted"/>
<dbReference type="PANTHER" id="PTHR43537">
    <property type="entry name" value="TRANSCRIPTIONAL REGULATOR, GNTR FAMILY"/>
    <property type="match status" value="1"/>
</dbReference>
<reference evidence="5 6" key="1">
    <citation type="submission" date="2021-01" db="EMBL/GenBank/DDBJ databases">
        <title>WGS of actinomycetes isolated from Thailand.</title>
        <authorList>
            <person name="Thawai C."/>
        </authorList>
    </citation>
    <scope>NUCLEOTIDE SEQUENCE [LARGE SCALE GENOMIC DNA]</scope>
    <source>
        <strain evidence="5 6">CA3R110</strain>
    </source>
</reference>
<dbReference type="PANTHER" id="PTHR43537:SF49">
    <property type="entry name" value="TRANSCRIPTIONAL REGULATORY PROTEIN"/>
    <property type="match status" value="1"/>
</dbReference>
<keyword evidence="6" id="KW-1185">Reference proteome</keyword>
<dbReference type="Gene3D" id="1.20.120.530">
    <property type="entry name" value="GntR ligand-binding domain-like"/>
    <property type="match status" value="1"/>
</dbReference>
<evidence type="ECO:0000256" key="3">
    <source>
        <dbReference type="ARBA" id="ARBA00023163"/>
    </source>
</evidence>